<evidence type="ECO:0000313" key="2">
    <source>
        <dbReference type="EMBL" id="MYM73589.1"/>
    </source>
</evidence>
<evidence type="ECO:0000256" key="1">
    <source>
        <dbReference type="SAM" id="SignalP"/>
    </source>
</evidence>
<proteinExistence type="predicted"/>
<dbReference type="EMBL" id="WWCR01000015">
    <property type="protein sequence ID" value="MYM73589.1"/>
    <property type="molecule type" value="Genomic_DNA"/>
</dbReference>
<reference evidence="2 3" key="1">
    <citation type="submission" date="2019-12" db="EMBL/GenBank/DDBJ databases">
        <title>Novel species isolated from a subtropical stream in China.</title>
        <authorList>
            <person name="Lu H."/>
        </authorList>
    </citation>
    <scope>NUCLEOTIDE SEQUENCE [LARGE SCALE GENOMIC DNA]</scope>
    <source>
        <strain evidence="2 3">FT134W</strain>
    </source>
</reference>
<accession>A0A7X4H3I8</accession>
<dbReference type="Proteomes" id="UP000469734">
    <property type="component" value="Unassembled WGS sequence"/>
</dbReference>
<evidence type="ECO:0000313" key="3">
    <source>
        <dbReference type="Proteomes" id="UP000469734"/>
    </source>
</evidence>
<feature type="chain" id="PRO_5030714806" evidence="1">
    <location>
        <begin position="31"/>
        <end position="477"/>
    </location>
</feature>
<dbReference type="Pfam" id="PF07394">
    <property type="entry name" value="DUF1501"/>
    <property type="match status" value="1"/>
</dbReference>
<dbReference type="InterPro" id="IPR010869">
    <property type="entry name" value="DUF1501"/>
</dbReference>
<dbReference type="PANTHER" id="PTHR43737:SF1">
    <property type="entry name" value="DUF1501 DOMAIN-CONTAINING PROTEIN"/>
    <property type="match status" value="1"/>
</dbReference>
<name>A0A7X4H3I8_9BURK</name>
<dbReference type="PROSITE" id="PS51318">
    <property type="entry name" value="TAT"/>
    <property type="match status" value="1"/>
</dbReference>
<organism evidence="2 3">
    <name type="scientific">Duganella margarita</name>
    <dbReference type="NCBI Taxonomy" id="2692170"/>
    <lineage>
        <taxon>Bacteria</taxon>
        <taxon>Pseudomonadati</taxon>
        <taxon>Pseudomonadota</taxon>
        <taxon>Betaproteobacteria</taxon>
        <taxon>Burkholderiales</taxon>
        <taxon>Oxalobacteraceae</taxon>
        <taxon>Telluria group</taxon>
        <taxon>Duganella</taxon>
    </lineage>
</organism>
<protein>
    <submittedName>
        <fullName evidence="2">DUF1501 domain-containing protein</fullName>
    </submittedName>
</protein>
<gene>
    <name evidence="2" type="ORF">GTP56_15465</name>
</gene>
<dbReference type="RefSeq" id="WP_161050723.1">
    <property type="nucleotide sequence ID" value="NZ_WWCR01000015.1"/>
</dbReference>
<dbReference type="PANTHER" id="PTHR43737">
    <property type="entry name" value="BLL7424 PROTEIN"/>
    <property type="match status" value="1"/>
</dbReference>
<dbReference type="AlphaFoldDB" id="A0A7X4H3I8"/>
<sequence length="477" mass="49792">MHHHPSRRRFLGNMLALAGTGAVPFTLNLAAMGNAAAQNASDYKAIVCLFLAGGNDHFNTVLATDSSSWSEYQRIRTTTDSGSIALPGVGATGGVLPIVPNSPQAGRTFALHPSLGPLKELFDAGRLGVLANVGTLIQPTTLAQYKAGAVALPPRLFSHNDQQATWQSSQMESSATSGWGGRMADIMASANGSSTFTCVSNAGNALFLAGRTVRQYQISGSSAVPINRLNDSLFGLPAGSNPLRQIISGEQSDPFQKDHAAVVARAIDAQATLSSAMSAVGSGVPDPTQYVNPNTGVAAVNPLAVQLQTVARLIGGRSTLGVRRQVFYVSLGSFDSHDFQRTNQADLLAKLAHAMAYFDGVMGNLQGADMRKQVTLFTASDFGRTFTSNGDGTDHGWGAHHFIMGGAVKGKDIYGSMPVTGLGHALDVGSGSLLPTTSVDQYGATLASWFGLSATQIADVFPNIGNFSNRNLGFMAG</sequence>
<dbReference type="InterPro" id="IPR006311">
    <property type="entry name" value="TAT_signal"/>
</dbReference>
<keyword evidence="1" id="KW-0732">Signal</keyword>
<feature type="signal peptide" evidence="1">
    <location>
        <begin position="1"/>
        <end position="30"/>
    </location>
</feature>
<comment type="caution">
    <text evidence="2">The sequence shown here is derived from an EMBL/GenBank/DDBJ whole genome shotgun (WGS) entry which is preliminary data.</text>
</comment>